<dbReference type="CDD" id="cd00077">
    <property type="entry name" value="HDc"/>
    <property type="match status" value="1"/>
</dbReference>
<dbReference type="InterPro" id="IPR003607">
    <property type="entry name" value="HD/PDEase_dom"/>
</dbReference>
<reference evidence="4 5" key="1">
    <citation type="submission" date="2016-06" db="EMBL/GenBank/DDBJ databases">
        <authorList>
            <person name="Kjaerup R.B."/>
            <person name="Dalgaard T.S."/>
            <person name="Juul-Madsen H.R."/>
        </authorList>
    </citation>
    <scope>NUCLEOTIDE SEQUENCE [LARGE SCALE GENOMIC DNA]</scope>
    <source>
        <strain evidence="4">3</strain>
    </source>
</reference>
<dbReference type="PANTHER" id="PTHR45228">
    <property type="entry name" value="CYCLIC DI-GMP PHOSPHODIESTERASE TM_0186-RELATED"/>
    <property type="match status" value="1"/>
</dbReference>
<dbReference type="Proteomes" id="UP000199169">
    <property type="component" value="Unassembled WGS sequence"/>
</dbReference>
<keyword evidence="4" id="KW-0378">Hydrolase</keyword>
<dbReference type="STRING" id="1860102.ACCAA_130170"/>
<proteinExistence type="predicted"/>
<dbReference type="GO" id="GO:0000160">
    <property type="term" value="P:phosphorelay signal transduction system"/>
    <property type="evidence" value="ECO:0007669"/>
    <property type="project" value="InterPro"/>
</dbReference>
<evidence type="ECO:0000256" key="1">
    <source>
        <dbReference type="PROSITE-ProRule" id="PRU00169"/>
    </source>
</evidence>
<dbReference type="InterPro" id="IPR001789">
    <property type="entry name" value="Sig_transdc_resp-reg_receiver"/>
</dbReference>
<dbReference type="SMART" id="SM00471">
    <property type="entry name" value="HDc"/>
    <property type="match status" value="1"/>
</dbReference>
<protein>
    <submittedName>
        <fullName evidence="4">Response regulator receiver modulated metal dependent phosphohydrolase</fullName>
    </submittedName>
</protein>
<dbReference type="PANTHER" id="PTHR45228:SF5">
    <property type="entry name" value="CYCLIC DI-GMP PHOSPHODIESTERASE VC_1348-RELATED"/>
    <property type="match status" value="1"/>
</dbReference>
<dbReference type="InterPro" id="IPR052020">
    <property type="entry name" value="Cyclic_di-GMP/3'3'-cGAMP_PDE"/>
</dbReference>
<dbReference type="SMART" id="SM00448">
    <property type="entry name" value="REC"/>
    <property type="match status" value="1"/>
</dbReference>
<sequence>MATILIVDDTPENLAVLTCLLSPLHHVRAVNSGQQALQAAASEPRPDLILLDVMMPEMDGYEVLRHLHANPTTNAIPVIFVTASDSSDDEEQGLTLGAVDYITKPIRPAVVIARVQAHLALKASRDLLQRTLDEEIDRRMADNLRIQEVSIHALARLAEIRDPETGNHLRRTRDYVRTLASELSSHPRFAGFLTKQNIDVLVMSAPLHDIGKVCIDNRILRKPGPLTPDEWDEMKTHSEKGYRALDQAATMAEKPIDFLSMAKDIAHYHHEKWDGSGYPEGLAGDAIPIPARLMALADVFDALINRRIYKGAFSVGEALQIIRDGRGSHFDPDMVDAFFARQDEFLAIAARHAGSEAGPAITPTT</sequence>
<feature type="domain" description="Response regulatory" evidence="2">
    <location>
        <begin position="3"/>
        <end position="119"/>
    </location>
</feature>
<dbReference type="PROSITE" id="PS51832">
    <property type="entry name" value="HD_GYP"/>
    <property type="match status" value="1"/>
</dbReference>
<accession>A0A1A8XGE0</accession>
<dbReference type="InterPro" id="IPR011006">
    <property type="entry name" value="CheY-like_superfamily"/>
</dbReference>
<keyword evidence="1" id="KW-0597">Phosphoprotein</keyword>
<feature type="domain" description="HD-GYP" evidence="3">
    <location>
        <begin position="143"/>
        <end position="354"/>
    </location>
</feature>
<dbReference type="RefSeq" id="WP_186405912.1">
    <property type="nucleotide sequence ID" value="NZ_FLQX01000035.1"/>
</dbReference>
<evidence type="ECO:0000259" key="2">
    <source>
        <dbReference type="PROSITE" id="PS50110"/>
    </source>
</evidence>
<evidence type="ECO:0000313" key="5">
    <source>
        <dbReference type="Proteomes" id="UP000199169"/>
    </source>
</evidence>
<dbReference type="Gene3D" id="3.40.50.2300">
    <property type="match status" value="1"/>
</dbReference>
<dbReference type="Gene3D" id="1.10.3210.10">
    <property type="entry name" value="Hypothetical protein af1432"/>
    <property type="match status" value="1"/>
</dbReference>
<dbReference type="Pfam" id="PF13487">
    <property type="entry name" value="HD_5"/>
    <property type="match status" value="1"/>
</dbReference>
<feature type="modified residue" description="4-aspartylphosphate" evidence="1">
    <location>
        <position position="52"/>
    </location>
</feature>
<evidence type="ECO:0000259" key="3">
    <source>
        <dbReference type="PROSITE" id="PS51832"/>
    </source>
</evidence>
<dbReference type="Pfam" id="PF00072">
    <property type="entry name" value="Response_reg"/>
    <property type="match status" value="1"/>
</dbReference>
<dbReference type="GO" id="GO:0008081">
    <property type="term" value="F:phosphoric diester hydrolase activity"/>
    <property type="evidence" value="ECO:0007669"/>
    <property type="project" value="UniProtKB-ARBA"/>
</dbReference>
<name>A0A1A8XGE0_9PROT</name>
<dbReference type="InterPro" id="IPR037522">
    <property type="entry name" value="HD_GYP_dom"/>
</dbReference>
<organism evidence="4 5">
    <name type="scientific">Candidatus Accumulibacter aalborgensis</name>
    <dbReference type="NCBI Taxonomy" id="1860102"/>
    <lineage>
        <taxon>Bacteria</taxon>
        <taxon>Pseudomonadati</taxon>
        <taxon>Pseudomonadota</taxon>
        <taxon>Betaproteobacteria</taxon>
        <taxon>Candidatus Accumulibacter</taxon>
    </lineage>
</organism>
<keyword evidence="5" id="KW-1185">Reference proteome</keyword>
<dbReference type="PROSITE" id="PS50110">
    <property type="entry name" value="RESPONSE_REGULATORY"/>
    <property type="match status" value="1"/>
</dbReference>
<dbReference type="SUPFAM" id="SSF52172">
    <property type="entry name" value="CheY-like"/>
    <property type="match status" value="1"/>
</dbReference>
<dbReference type="SUPFAM" id="SSF109604">
    <property type="entry name" value="HD-domain/PDEase-like"/>
    <property type="match status" value="1"/>
</dbReference>
<dbReference type="CDD" id="cd19920">
    <property type="entry name" value="REC_PA4781-like"/>
    <property type="match status" value="1"/>
</dbReference>
<gene>
    <name evidence="4" type="ORF">ACCAA_130170</name>
</gene>
<dbReference type="AlphaFoldDB" id="A0A1A8XGE0"/>
<evidence type="ECO:0000313" key="4">
    <source>
        <dbReference type="EMBL" id="SBT04249.1"/>
    </source>
</evidence>
<dbReference type="EMBL" id="FLQX01000035">
    <property type="protein sequence ID" value="SBT04249.1"/>
    <property type="molecule type" value="Genomic_DNA"/>
</dbReference>